<proteinExistence type="predicted"/>
<reference evidence="5" key="1">
    <citation type="submission" date="2016-10" db="EMBL/GenBank/DDBJ databases">
        <authorList>
            <person name="Varghese N."/>
            <person name="Submissions S."/>
        </authorList>
    </citation>
    <scope>NUCLEOTIDE SEQUENCE [LARGE SCALE GENOMIC DNA]</scope>
    <source>
        <strain evidence="5">KCTC 32247</strain>
    </source>
</reference>
<sequence>MHWRAALGGLALLLGMLAQPGNVQAGPAPSAAGLRLELQAGGLSASERQASQALLDEALASLPPRLRQQLERTVAVRWSDALPSAVYGRLTRRDAFELNARLLPALADGSAARTPTGRPHGTLRRELLATLLHELTHLYDRARAWPADEARLIRRCRQQAARQGLVGLPGECRGQTERRFTLSDSPRLLDLAGWAQRVGQRGAREADNPQNLRSPDAYELSNPREFVAVNLEYFLLDPAYACRRPALHRHLREHFAWAPPAAPCAGELAYLNAGSDFARQPLGRLDPERLYAVDYLFAEANDNWVSRWGHSMLRLVVCAPGRPRGPDCRLDLDQHLVLSYRAFVGDVQLSSWAGLTGAYPSRLFVLPLGQVIDEYTKTELRSLASLPLRLSRRQLRELAEHAAELHWSHDGDYWFLSNNCAVETLKLLRSGSHDPRLADLDSITPSGLLELLEARGLADRSVLDDPREALRLGYRFDSFRERYQAMFAIARERLALPQTTVEDWLRLPAGTRRQHFAGADLRASAALLLLEQAARRRQLQLAQDDLKQAYLGRRAHGRDNAGADRTLEQLLAGSGFLSRPAELLDGGYGLPQPGEWQRLERESSQRQAQLRQLSDQLDAQLLSLLEPARRRELDDGEANLKALGAQLRELHRAGGGLQLP</sequence>
<dbReference type="Proteomes" id="UP000243359">
    <property type="component" value="Chromosome I"/>
</dbReference>
<evidence type="ECO:0000313" key="4">
    <source>
        <dbReference type="EMBL" id="SDT16262.1"/>
    </source>
</evidence>
<gene>
    <name evidence="4" type="ORF">SAMN05216221_3655</name>
</gene>
<evidence type="ECO:0000259" key="2">
    <source>
        <dbReference type="Pfam" id="PF13387"/>
    </source>
</evidence>
<dbReference type="Pfam" id="PF25226">
    <property type="entry name" value="DUF7844"/>
    <property type="match status" value="1"/>
</dbReference>
<dbReference type="AlphaFoldDB" id="A0A1H1Y4E2"/>
<keyword evidence="1" id="KW-0732">Signal</keyword>
<dbReference type="GO" id="GO:0008237">
    <property type="term" value="F:metallopeptidase activity"/>
    <property type="evidence" value="ECO:0007669"/>
    <property type="project" value="InterPro"/>
</dbReference>
<keyword evidence="5" id="KW-1185">Reference proteome</keyword>
<evidence type="ECO:0000259" key="3">
    <source>
        <dbReference type="Pfam" id="PF25226"/>
    </source>
</evidence>
<feature type="domain" description="Lnb N-terminal periplasmic" evidence="2">
    <location>
        <begin position="282"/>
        <end position="446"/>
    </location>
</feature>
<dbReference type="Pfam" id="PF13387">
    <property type="entry name" value="Lnb_N"/>
    <property type="match status" value="1"/>
</dbReference>
<feature type="domain" description="DUF7844" evidence="3">
    <location>
        <begin position="35"/>
        <end position="262"/>
    </location>
</feature>
<evidence type="ECO:0000256" key="1">
    <source>
        <dbReference type="SAM" id="SignalP"/>
    </source>
</evidence>
<accession>A0A1H1Y4E2</accession>
<organism evidence="4 5">
    <name type="scientific">Pseudomonas oryzae</name>
    <dbReference type="NCBI Taxonomy" id="1392877"/>
    <lineage>
        <taxon>Bacteria</taxon>
        <taxon>Pseudomonadati</taxon>
        <taxon>Pseudomonadota</taxon>
        <taxon>Gammaproteobacteria</taxon>
        <taxon>Pseudomonadales</taxon>
        <taxon>Pseudomonadaceae</taxon>
        <taxon>Pseudomonas</taxon>
    </lineage>
</organism>
<feature type="signal peptide" evidence="1">
    <location>
        <begin position="1"/>
        <end position="25"/>
    </location>
</feature>
<protein>
    <submittedName>
        <fullName evidence="4">Uncharacterized protein</fullName>
    </submittedName>
</protein>
<feature type="chain" id="PRO_5009266152" evidence="1">
    <location>
        <begin position="26"/>
        <end position="660"/>
    </location>
</feature>
<evidence type="ECO:0000313" key="5">
    <source>
        <dbReference type="Proteomes" id="UP000243359"/>
    </source>
</evidence>
<dbReference type="EMBL" id="LT629751">
    <property type="protein sequence ID" value="SDT16262.1"/>
    <property type="molecule type" value="Genomic_DNA"/>
</dbReference>
<dbReference type="InterPro" id="IPR057166">
    <property type="entry name" value="DUF7844"/>
</dbReference>
<name>A0A1H1Y4E2_9PSED</name>
<dbReference type="InterPro" id="IPR024079">
    <property type="entry name" value="MetalloPept_cat_dom_sf"/>
</dbReference>
<dbReference type="InterPro" id="IPR025178">
    <property type="entry name" value="Lnb_N"/>
</dbReference>
<dbReference type="Gene3D" id="3.40.390.10">
    <property type="entry name" value="Collagenase (Catalytic Domain)"/>
    <property type="match status" value="1"/>
</dbReference>
<dbReference type="STRING" id="1392877.SAMN05216221_3655"/>